<keyword evidence="1" id="KW-1133">Transmembrane helix</keyword>
<feature type="transmembrane region" description="Helical" evidence="1">
    <location>
        <begin position="81"/>
        <end position="103"/>
    </location>
</feature>
<keyword evidence="1" id="KW-0472">Membrane</keyword>
<feature type="transmembrane region" description="Helical" evidence="1">
    <location>
        <begin position="488"/>
        <end position="507"/>
    </location>
</feature>
<reference evidence="2" key="1">
    <citation type="submission" date="2020-05" db="EMBL/GenBank/DDBJ databases">
        <title>Nod-independent and nitrogen-fixing Bradyrhizobium aeschynomene sp. nov. isolated from nodules of Aeschynomene indica.</title>
        <authorList>
            <person name="Zhang Z."/>
        </authorList>
    </citation>
    <scope>NUCLEOTIDE SEQUENCE</scope>
    <source>
        <strain evidence="2">83012</strain>
    </source>
</reference>
<evidence type="ECO:0000313" key="2">
    <source>
        <dbReference type="EMBL" id="NPU64059.1"/>
    </source>
</evidence>
<keyword evidence="1" id="KW-0812">Transmembrane</keyword>
<dbReference type="Proteomes" id="UP000886476">
    <property type="component" value="Unassembled WGS sequence"/>
</dbReference>
<organism evidence="2 3">
    <name type="scientific">Bradyrhizobium aeschynomenes</name>
    <dbReference type="NCBI Taxonomy" id="2734909"/>
    <lineage>
        <taxon>Bacteria</taxon>
        <taxon>Pseudomonadati</taxon>
        <taxon>Pseudomonadota</taxon>
        <taxon>Alphaproteobacteria</taxon>
        <taxon>Hyphomicrobiales</taxon>
        <taxon>Nitrobacteraceae</taxon>
        <taxon>Bradyrhizobium</taxon>
    </lineage>
</organism>
<feature type="transmembrane region" description="Helical" evidence="1">
    <location>
        <begin position="50"/>
        <end position="69"/>
    </location>
</feature>
<evidence type="ECO:0000313" key="3">
    <source>
        <dbReference type="Proteomes" id="UP000886476"/>
    </source>
</evidence>
<feature type="transmembrane region" description="Helical" evidence="1">
    <location>
        <begin position="409"/>
        <end position="434"/>
    </location>
</feature>
<dbReference type="EMBL" id="JABFDN010000001">
    <property type="protein sequence ID" value="NPU64059.1"/>
    <property type="molecule type" value="Genomic_DNA"/>
</dbReference>
<protein>
    <submittedName>
        <fullName evidence="2">Uncharacterized protein</fullName>
    </submittedName>
</protein>
<gene>
    <name evidence="2" type="ORF">HL667_03515</name>
</gene>
<sequence length="611" mass="67575">MDHVTGQVGARGRRTIHTFLTRVPVSWDLRSDRDFHTNVGVSVMVRLRRILLFNLVPLLAACPALAQPTPTGALEIDASVVTQWAITLLGLATAARLAWSAFGRDVAVDEFPTIPRYMTNRSQYLLGSIAYTLFACGVFLVLVREHQPILAMIPPGIIPEPILKAIDENSAPYLAVVAAMGAVYLYLLTKEADWNLLLGMRDVIHLWISVPQLAKEIIAQIRYALRVSEKVIPLVVANSRALTERDFQKDRQTPDRLWAEICYMNWWLQKGHEAGNDATFFTEASFGYDKLIAEFEQTSWTMKQRKSGSVAKFAIVDFDQGIKRLHSRFARLIACYLIYRNGSRRALCAEAREFGVDVDAPVIQNPLQYWIIYAVVLIAAAHLGVYLSAVTFDALQGQGLVMGQDSGRMLAWVLYSMSNFGFAIGLVLVLRLAAHSLGSAFDQSPMVTYCWTFLVAFAAGPFGLALAVHVFGEDASRALPFSDLYFRMLRWGLGPALVSVYISYYLDRQSCSALPDIDMSPSRIFWRNLNCLAFSLGVVFLLLPSLFTLVAPEGAVWDTNKLRFLATGTTFGIAYGLALAAQFALVKPGQTVGVDPRSPAAMNNSASLVGH</sequence>
<proteinExistence type="predicted"/>
<feature type="transmembrane region" description="Helical" evidence="1">
    <location>
        <begin position="370"/>
        <end position="389"/>
    </location>
</feature>
<accession>A0ABX2CA19</accession>
<feature type="transmembrane region" description="Helical" evidence="1">
    <location>
        <begin position="446"/>
        <end position="468"/>
    </location>
</feature>
<keyword evidence="3" id="KW-1185">Reference proteome</keyword>
<feature type="transmembrane region" description="Helical" evidence="1">
    <location>
        <begin position="124"/>
        <end position="143"/>
    </location>
</feature>
<evidence type="ECO:0000256" key="1">
    <source>
        <dbReference type="SAM" id="Phobius"/>
    </source>
</evidence>
<feature type="transmembrane region" description="Helical" evidence="1">
    <location>
        <begin position="562"/>
        <end position="586"/>
    </location>
</feature>
<name>A0ABX2CA19_9BRAD</name>
<feature type="transmembrane region" description="Helical" evidence="1">
    <location>
        <begin position="170"/>
        <end position="188"/>
    </location>
</feature>
<comment type="caution">
    <text evidence="2">The sequence shown here is derived from an EMBL/GenBank/DDBJ whole genome shotgun (WGS) entry which is preliminary data.</text>
</comment>
<feature type="transmembrane region" description="Helical" evidence="1">
    <location>
        <begin position="528"/>
        <end position="550"/>
    </location>
</feature>